<proteinExistence type="predicted"/>
<name>A0A1E5NXE1_9ACTN</name>
<gene>
    <name evidence="2" type="ORF">BGK67_35355</name>
</gene>
<feature type="region of interest" description="Disordered" evidence="1">
    <location>
        <begin position="91"/>
        <end position="123"/>
    </location>
</feature>
<evidence type="ECO:0000256" key="1">
    <source>
        <dbReference type="SAM" id="MobiDB-lite"/>
    </source>
</evidence>
<dbReference type="OrthoDB" id="7605626at2"/>
<dbReference type="AlphaFoldDB" id="A0A1E5NXE1"/>
<keyword evidence="2" id="KW-0614">Plasmid</keyword>
<protein>
    <recommendedName>
        <fullName evidence="4">N-terminal domain-containing protein</fullName>
    </recommendedName>
</protein>
<evidence type="ECO:0008006" key="4">
    <source>
        <dbReference type="Google" id="ProtNLM"/>
    </source>
</evidence>
<comment type="caution">
    <text evidence="2">The sequence shown here is derived from an EMBL/GenBank/DDBJ whole genome shotgun (WGS) entry which is preliminary data.</text>
</comment>
<dbReference type="RefSeq" id="WP_069918063.1">
    <property type="nucleotide sequence ID" value="NZ_CM007204.1"/>
</dbReference>
<dbReference type="Proteomes" id="UP000095705">
    <property type="component" value="Plasmid pACMP2"/>
</dbReference>
<sequence>MGYKRMTPEKRRELGRQRTAELAALLHAGYQVMGRRQVWADVMRAGAIHLSRGPVNAIAIGLQDPEATQVLSYGKWQEAGRQVRRGENGIRIWGPMSGKTREPGAEQAEPSTGEQLQAGDEQQARGWVSNAVFDISQTDGEPVPARPGSATAAQVVRNRLIAALTGQGDHRAFLIAGVPAEAIDPEDAARSLLMKTARRNVEAFGMCPTEQVEAEAAAAAHVAARILGIPPGPLLAPPAAGWITDDPNNPPVKTSAVRAIEFGRMLAELVGEACPCCNGTRHEQDHAEV</sequence>
<organism evidence="2 3">
    <name type="scientific">Streptomyces subrutilus</name>
    <dbReference type="NCBI Taxonomy" id="36818"/>
    <lineage>
        <taxon>Bacteria</taxon>
        <taxon>Bacillati</taxon>
        <taxon>Actinomycetota</taxon>
        <taxon>Actinomycetes</taxon>
        <taxon>Kitasatosporales</taxon>
        <taxon>Streptomycetaceae</taxon>
        <taxon>Streptomyces</taxon>
    </lineage>
</organism>
<evidence type="ECO:0000313" key="3">
    <source>
        <dbReference type="Proteomes" id="UP000095705"/>
    </source>
</evidence>
<evidence type="ECO:0000313" key="2">
    <source>
        <dbReference type="EMBL" id="OEJ20914.1"/>
    </source>
</evidence>
<dbReference type="EMBL" id="MEHK01000006">
    <property type="protein sequence ID" value="OEJ20914.1"/>
    <property type="molecule type" value="Genomic_DNA"/>
</dbReference>
<keyword evidence="3" id="KW-1185">Reference proteome</keyword>
<accession>A0A1E5NXE1</accession>
<reference evidence="2 3" key="1">
    <citation type="submission" date="2016-08" db="EMBL/GenBank/DDBJ databases">
        <title>The complete genome of Streptomyces subrutilus 10-1-1.</title>
        <authorList>
            <person name="Chen X."/>
        </authorList>
    </citation>
    <scope>NUCLEOTIDE SEQUENCE [LARGE SCALE GENOMIC DNA]</scope>
    <source>
        <strain evidence="2 3">10-1-1</strain>
        <plasmid evidence="3">pacmp2</plasmid>
    </source>
</reference>
<geneLocation type="plasmid" evidence="3">
    <name>pacmp2</name>
</geneLocation>